<dbReference type="InterPro" id="IPR011992">
    <property type="entry name" value="EF-hand-dom_pair"/>
</dbReference>
<feature type="domain" description="EF-hand" evidence="3">
    <location>
        <begin position="641"/>
        <end position="676"/>
    </location>
</feature>
<keyword evidence="1" id="KW-0106">Calcium</keyword>
<dbReference type="GeneID" id="17288035"/>
<feature type="compositionally biased region" description="Gly residues" evidence="2">
    <location>
        <begin position="809"/>
        <end position="830"/>
    </location>
</feature>
<dbReference type="CDD" id="cd21037">
    <property type="entry name" value="MLKL_NTD"/>
    <property type="match status" value="1"/>
</dbReference>
<feature type="region of interest" description="Disordered" evidence="2">
    <location>
        <begin position="884"/>
        <end position="951"/>
    </location>
</feature>
<accession>L1I4X7</accession>
<name>L1I4X7_GUITC</name>
<dbReference type="Gene3D" id="1.10.238.10">
    <property type="entry name" value="EF-hand"/>
    <property type="match status" value="1"/>
</dbReference>
<dbReference type="InterPro" id="IPR018247">
    <property type="entry name" value="EF_Hand_1_Ca_BS"/>
</dbReference>
<feature type="region of interest" description="Disordered" evidence="2">
    <location>
        <begin position="708"/>
        <end position="754"/>
    </location>
</feature>
<organism evidence="4">
    <name type="scientific">Guillardia theta (strain CCMP2712)</name>
    <name type="common">Cryptophyte</name>
    <dbReference type="NCBI Taxonomy" id="905079"/>
    <lineage>
        <taxon>Eukaryota</taxon>
        <taxon>Cryptophyceae</taxon>
        <taxon>Pyrenomonadales</taxon>
        <taxon>Geminigeraceae</taxon>
        <taxon>Guillardia</taxon>
    </lineage>
</organism>
<feature type="region of interest" description="Disordered" evidence="2">
    <location>
        <begin position="1598"/>
        <end position="1625"/>
    </location>
</feature>
<evidence type="ECO:0000313" key="6">
    <source>
        <dbReference type="Proteomes" id="UP000011087"/>
    </source>
</evidence>
<keyword evidence="6" id="KW-1185">Reference proteome</keyword>
<feature type="compositionally biased region" description="Polar residues" evidence="2">
    <location>
        <begin position="920"/>
        <end position="929"/>
    </location>
</feature>
<dbReference type="GO" id="GO:0007166">
    <property type="term" value="P:cell surface receptor signaling pathway"/>
    <property type="evidence" value="ECO:0007669"/>
    <property type="project" value="InterPro"/>
</dbReference>
<dbReference type="InterPro" id="IPR002048">
    <property type="entry name" value="EF_hand_dom"/>
</dbReference>
<protein>
    <recommendedName>
        <fullName evidence="3">EF-hand domain-containing protein</fullName>
    </recommendedName>
</protein>
<feature type="compositionally biased region" description="Basic and acidic residues" evidence="2">
    <location>
        <begin position="931"/>
        <end position="949"/>
    </location>
</feature>
<dbReference type="PaxDb" id="55529-EKX31313"/>
<dbReference type="HOGENOM" id="CLU_003366_0_0_1"/>
<feature type="region of interest" description="Disordered" evidence="2">
    <location>
        <begin position="807"/>
        <end position="868"/>
    </location>
</feature>
<feature type="compositionally biased region" description="Gly residues" evidence="2">
    <location>
        <begin position="895"/>
        <end position="909"/>
    </location>
</feature>
<dbReference type="Proteomes" id="UP000011087">
    <property type="component" value="Unassembled WGS sequence"/>
</dbReference>
<dbReference type="SMART" id="SM00054">
    <property type="entry name" value="EFh"/>
    <property type="match status" value="2"/>
</dbReference>
<dbReference type="PROSITE" id="PS00018">
    <property type="entry name" value="EF_HAND_1"/>
    <property type="match status" value="2"/>
</dbReference>
<sequence length="1625" mass="176159">MSNQRAKARTAIEEPDSTEQGIQDLQEAYSQSNEAMASQEMKDVSEHVNEILANNNAEGTKAGDIGQTILDQVKDKTGVDLQSDDLRNKAGDIGQTIVDQVKDKTGVDLQSDDLHNKAGDIGQTIVDQVKDKTGVDLQSDDLRNKAGDVGKTIVDQVKDKTGVDLQSDDLRNKAGDIGQTIVDQVKDKTGVDLQSDDLRNKAGGIGQTIVDQVKDKTGVDLQSDDLRNKAGDVGQTIVDQVKDKTGVDLQSDDLRNKAGDVGQTIVDQVKDKTGVDLQSEEAKAAVSAMGGAVVSLAVEEQLRSFCQSSDCQEVQEAVGRELVKVAGMLGEVQIPFSLDSVVGAFGVLGDVAYACPMLAPAKYNREQADFMRERVDGISATMKRLSANLQQKGAKDSASVLEPLLEVLKEAFEYISRITRRGFMKSLFTYSADRKTLQQLDKQITDATKASISRRQRAGLRLMSVCLQLELSLQMDEKLVRMMAMLEKGVPAGCKEPAQIDAKVLVEIAERSGCKMASEMKEEIESMSEAMMKHMEQVTAAVSAIQDKLHDMDRKSDVHHEEDMLAHQKTQYMIAEGNVESKKAAAQTLQAVMSIAARSGGVQPKWSSKREAELLTKEATHYIDCTSDVAILTLHQDGIGMDERQLQSEFKRMDTNRNGYLSILELKAGLRRCKNMSVEEVEDLFLAYDFNQDGNISLSEFISLKRPNLEGQQGQQGEDGENFAGTCGQMGEPTRNGEPGQDGGDGQSGLDGANGLDLMDFEVMLEFVREDLEARTRTYRIEHSGPKGKVMKEVELPYPEGILYVNARGGSGGQGGRGGSGGDGGNGGDGGRGEQSTSGGDGGDGGDGGNPGRGGCGGNGGNSSRVKINTNDPALLMLVKVDVSGGAPGQEGRHGNPGRGGRGGRGGEGSVYYESGSTGQGSLSITMHSSKGKDGRPGKNGKPVRDRTGKYTGLSGRAGQCSYCIYNELGLSETSGYPYRLCFDNKQIAKLRPVPYTYRSLCPDDDFLVYGEAVRYGPCSPINVGGLACPPCTLQGQLLIAGEAVGEGETKFPAIEASVGTKYGSTSASFHVDVTVSKLIRRMLALPPPTEYPWPWQWSKLPRREGVLQLRWAVESLPFLRIQEDAENNLNVDKKYPVAFDVPLRIRQNELKAGISGPVVIEAEGSNGFSLELENKLSSCAVDADTFELVLRVAANGLNTVIETDDLAVTEVEEEKEGAVIVKLFRYSLPRMEKQSRLQLAFKLCFPDAPSPGQWVCVRPELCWEGSIVEHALPHQMRVSPSLPPERGSVKDVVFFAGREITAEDFLLLARLCDLLGRRAYFVDCEHYGDELGFVPAEKLQGEMGLATMVWGHEVQAGAKRKFVELFQQHVEQGGALVLARGSEYPEVRDYSVKSRRVVDLSSLLSFNRIPPGEFIRDGTIVGPNLTMLVLALLQTLKTQDKLSMLRSKDALLDLKVSEERVNEYRSVTPAPGFCSCFFPPKPFLQVARAQAPLTVRDVLLASVVLECRTELSQGLSHLSGHALQLVDAERASNLELAKSLMSAAGLFALRDPQLAGELKKLYGKHVPQLLPTAARLLEIQLVSRLFTPKHAPAPVMGGQGMKEVLSSGTAGRGSKNRIFPSQEG</sequence>
<evidence type="ECO:0000256" key="1">
    <source>
        <dbReference type="ARBA" id="ARBA00022837"/>
    </source>
</evidence>
<feature type="compositionally biased region" description="Gly residues" evidence="2">
    <location>
        <begin position="740"/>
        <end position="749"/>
    </location>
</feature>
<reference evidence="4 6" key="1">
    <citation type="journal article" date="2012" name="Nature">
        <title>Algal genomes reveal evolutionary mosaicism and the fate of nucleomorphs.</title>
        <authorList>
            <consortium name="DOE Joint Genome Institute"/>
            <person name="Curtis B.A."/>
            <person name="Tanifuji G."/>
            <person name="Burki F."/>
            <person name="Gruber A."/>
            <person name="Irimia M."/>
            <person name="Maruyama S."/>
            <person name="Arias M.C."/>
            <person name="Ball S.G."/>
            <person name="Gile G.H."/>
            <person name="Hirakawa Y."/>
            <person name="Hopkins J.F."/>
            <person name="Kuo A."/>
            <person name="Rensing S.A."/>
            <person name="Schmutz J."/>
            <person name="Symeonidi A."/>
            <person name="Elias M."/>
            <person name="Eveleigh R.J."/>
            <person name="Herman E.K."/>
            <person name="Klute M.J."/>
            <person name="Nakayama T."/>
            <person name="Obornik M."/>
            <person name="Reyes-Prieto A."/>
            <person name="Armbrust E.V."/>
            <person name="Aves S.J."/>
            <person name="Beiko R.G."/>
            <person name="Coutinho P."/>
            <person name="Dacks J.B."/>
            <person name="Durnford D.G."/>
            <person name="Fast N.M."/>
            <person name="Green B.R."/>
            <person name="Grisdale C.J."/>
            <person name="Hempel F."/>
            <person name="Henrissat B."/>
            <person name="Hoppner M.P."/>
            <person name="Ishida K."/>
            <person name="Kim E."/>
            <person name="Koreny L."/>
            <person name="Kroth P.G."/>
            <person name="Liu Y."/>
            <person name="Malik S.B."/>
            <person name="Maier U.G."/>
            <person name="McRose D."/>
            <person name="Mock T."/>
            <person name="Neilson J.A."/>
            <person name="Onodera N.T."/>
            <person name="Poole A.M."/>
            <person name="Pritham E.J."/>
            <person name="Richards T.A."/>
            <person name="Rocap G."/>
            <person name="Roy S.W."/>
            <person name="Sarai C."/>
            <person name="Schaack S."/>
            <person name="Shirato S."/>
            <person name="Slamovits C.H."/>
            <person name="Spencer D.F."/>
            <person name="Suzuki S."/>
            <person name="Worden A.Z."/>
            <person name="Zauner S."/>
            <person name="Barry K."/>
            <person name="Bell C."/>
            <person name="Bharti A.K."/>
            <person name="Crow J.A."/>
            <person name="Grimwood J."/>
            <person name="Kramer R."/>
            <person name="Lindquist E."/>
            <person name="Lucas S."/>
            <person name="Salamov A."/>
            <person name="McFadden G.I."/>
            <person name="Lane C.E."/>
            <person name="Keeling P.J."/>
            <person name="Gray M.W."/>
            <person name="Grigoriev I.V."/>
            <person name="Archibald J.M."/>
        </authorList>
    </citation>
    <scope>NUCLEOTIDE SEQUENCE</scope>
    <source>
        <strain evidence="4 6">CCMP2712</strain>
    </source>
</reference>
<evidence type="ECO:0000256" key="2">
    <source>
        <dbReference type="SAM" id="MobiDB-lite"/>
    </source>
</evidence>
<feature type="compositionally biased region" description="Polar residues" evidence="2">
    <location>
        <begin position="18"/>
        <end position="36"/>
    </location>
</feature>
<evidence type="ECO:0000313" key="4">
    <source>
        <dbReference type="EMBL" id="EKX31313.1"/>
    </source>
</evidence>
<dbReference type="GO" id="GO:0005509">
    <property type="term" value="F:calcium ion binding"/>
    <property type="evidence" value="ECO:0007669"/>
    <property type="project" value="InterPro"/>
</dbReference>
<dbReference type="CDD" id="cd00051">
    <property type="entry name" value="EFh"/>
    <property type="match status" value="1"/>
</dbReference>
<proteinExistence type="predicted"/>
<feature type="compositionally biased region" description="Gly residues" evidence="2">
    <location>
        <begin position="839"/>
        <end position="861"/>
    </location>
</feature>
<dbReference type="KEGG" id="gtt:GUITHDRAFT_122488"/>
<dbReference type="InterPro" id="IPR059179">
    <property type="entry name" value="MLKL-like_MCAfunc"/>
</dbReference>
<dbReference type="EMBL" id="JH993305">
    <property type="protein sequence ID" value="EKX31313.1"/>
    <property type="molecule type" value="Genomic_DNA"/>
</dbReference>
<dbReference type="RefSeq" id="XP_005818293.1">
    <property type="nucleotide sequence ID" value="XM_005818236.1"/>
</dbReference>
<reference evidence="5" key="3">
    <citation type="submission" date="2016-03" db="UniProtKB">
        <authorList>
            <consortium name="EnsemblProtists"/>
        </authorList>
    </citation>
    <scope>IDENTIFICATION</scope>
</reference>
<gene>
    <name evidence="4" type="ORF">GUITHDRAFT_122488</name>
</gene>
<dbReference type="SUPFAM" id="SSF47473">
    <property type="entry name" value="EF-hand"/>
    <property type="match status" value="1"/>
</dbReference>
<dbReference type="InterPro" id="IPR036537">
    <property type="entry name" value="Adaptor_Cbl_N_dom_sf"/>
</dbReference>
<feature type="domain" description="EF-hand" evidence="3">
    <location>
        <begin position="679"/>
        <end position="711"/>
    </location>
</feature>
<dbReference type="STRING" id="905079.L1I4X7"/>
<reference evidence="6" key="2">
    <citation type="submission" date="2012-11" db="EMBL/GenBank/DDBJ databases">
        <authorList>
            <person name="Kuo A."/>
            <person name="Curtis B.A."/>
            <person name="Tanifuji G."/>
            <person name="Burki F."/>
            <person name="Gruber A."/>
            <person name="Irimia M."/>
            <person name="Maruyama S."/>
            <person name="Arias M.C."/>
            <person name="Ball S.G."/>
            <person name="Gile G.H."/>
            <person name="Hirakawa Y."/>
            <person name="Hopkins J.F."/>
            <person name="Rensing S.A."/>
            <person name="Schmutz J."/>
            <person name="Symeonidi A."/>
            <person name="Elias M."/>
            <person name="Eveleigh R.J."/>
            <person name="Herman E.K."/>
            <person name="Klute M.J."/>
            <person name="Nakayama T."/>
            <person name="Obornik M."/>
            <person name="Reyes-Prieto A."/>
            <person name="Armbrust E.V."/>
            <person name="Aves S.J."/>
            <person name="Beiko R.G."/>
            <person name="Coutinho P."/>
            <person name="Dacks J.B."/>
            <person name="Durnford D.G."/>
            <person name="Fast N.M."/>
            <person name="Green B.R."/>
            <person name="Grisdale C."/>
            <person name="Hempe F."/>
            <person name="Henrissat B."/>
            <person name="Hoppner M.P."/>
            <person name="Ishida K.-I."/>
            <person name="Kim E."/>
            <person name="Koreny L."/>
            <person name="Kroth P.G."/>
            <person name="Liu Y."/>
            <person name="Malik S.-B."/>
            <person name="Maier U.G."/>
            <person name="McRose D."/>
            <person name="Mock T."/>
            <person name="Neilson J.A."/>
            <person name="Onodera N.T."/>
            <person name="Poole A.M."/>
            <person name="Pritham E.J."/>
            <person name="Richards T.A."/>
            <person name="Rocap G."/>
            <person name="Roy S.W."/>
            <person name="Sarai C."/>
            <person name="Schaack S."/>
            <person name="Shirato S."/>
            <person name="Slamovits C.H."/>
            <person name="Spencer D.F."/>
            <person name="Suzuki S."/>
            <person name="Worden A.Z."/>
            <person name="Zauner S."/>
            <person name="Barry K."/>
            <person name="Bell C."/>
            <person name="Bharti A.K."/>
            <person name="Crow J.A."/>
            <person name="Grimwood J."/>
            <person name="Kramer R."/>
            <person name="Lindquist E."/>
            <person name="Lucas S."/>
            <person name="Salamov A."/>
            <person name="McFadden G.I."/>
            <person name="Lane C.E."/>
            <person name="Keeling P.J."/>
            <person name="Gray M.W."/>
            <person name="Grigoriev I.V."/>
            <person name="Archibald J.M."/>
        </authorList>
    </citation>
    <scope>NUCLEOTIDE SEQUENCE</scope>
    <source>
        <strain evidence="6">CCMP2712</strain>
    </source>
</reference>
<evidence type="ECO:0000259" key="3">
    <source>
        <dbReference type="PROSITE" id="PS50222"/>
    </source>
</evidence>
<dbReference type="OrthoDB" id="191686at2759"/>
<feature type="region of interest" description="Disordered" evidence="2">
    <location>
        <begin position="1"/>
        <end position="43"/>
    </location>
</feature>
<dbReference type="Gene3D" id="1.20.930.20">
    <property type="entry name" value="Adaptor protein Cbl, N-terminal domain"/>
    <property type="match status" value="1"/>
</dbReference>
<dbReference type="Pfam" id="PF13499">
    <property type="entry name" value="EF-hand_7"/>
    <property type="match status" value="1"/>
</dbReference>
<dbReference type="PROSITE" id="PS50222">
    <property type="entry name" value="EF_HAND_2"/>
    <property type="match status" value="2"/>
</dbReference>
<dbReference type="EnsemblProtists" id="EKX31313">
    <property type="protein sequence ID" value="EKX31313"/>
    <property type="gene ID" value="GUITHDRAFT_122488"/>
</dbReference>
<evidence type="ECO:0000313" key="5">
    <source>
        <dbReference type="EnsemblProtists" id="EKX31313"/>
    </source>
</evidence>